<evidence type="ECO:0000256" key="1">
    <source>
        <dbReference type="SAM" id="SignalP"/>
    </source>
</evidence>
<comment type="caution">
    <text evidence="3">The sequence shown here is derived from an EMBL/GenBank/DDBJ whole genome shotgun (WGS) entry which is preliminary data.</text>
</comment>
<dbReference type="SUPFAM" id="SSF53335">
    <property type="entry name" value="S-adenosyl-L-methionine-dependent methyltransferases"/>
    <property type="match status" value="1"/>
</dbReference>
<dbReference type="Pfam" id="PF05050">
    <property type="entry name" value="Methyltransf_21"/>
    <property type="match status" value="1"/>
</dbReference>
<dbReference type="OrthoDB" id="2154188at2759"/>
<evidence type="ECO:0000313" key="4">
    <source>
        <dbReference type="Proteomes" id="UP000601435"/>
    </source>
</evidence>
<sequence>MRRAPCGLGTVLVWIPTMASGQADLGRSQGDPRCWTEPLWRRFREHCCQDEVSWDRMRCGTPDFSYITFAKCCQGKGFYNSADNCLHSQSQHGEENYIIDTFQWQKKRDGVYVEMGAFDGITYSNTLRLHSCFGWRGILIEGSPRNFARLQHNWPAARPINAVAYNGAVCAPPRNHVTFITNQDGAMDADVEHMTKEVRNHYNDTFFGEVERIPCKPMSSYLRGTNHVDFFALDVEGSELEVLLTMDFTEVTVEVFMIEFHWFDPEKKWKIQNLLKSLGYLECRKSLDINHLFVRKDGPYAGRC</sequence>
<feature type="chain" id="PRO_5032864976" evidence="1">
    <location>
        <begin position="22"/>
        <end position="304"/>
    </location>
</feature>
<dbReference type="GO" id="GO:0005789">
    <property type="term" value="C:endoplasmic reticulum membrane"/>
    <property type="evidence" value="ECO:0007669"/>
    <property type="project" value="TreeGrafter"/>
</dbReference>
<evidence type="ECO:0000313" key="3">
    <source>
        <dbReference type="EMBL" id="CAE7369854.1"/>
    </source>
</evidence>
<organism evidence="3 4">
    <name type="scientific">Symbiodinium necroappetens</name>
    <dbReference type="NCBI Taxonomy" id="1628268"/>
    <lineage>
        <taxon>Eukaryota</taxon>
        <taxon>Sar</taxon>
        <taxon>Alveolata</taxon>
        <taxon>Dinophyceae</taxon>
        <taxon>Suessiales</taxon>
        <taxon>Symbiodiniaceae</taxon>
        <taxon>Symbiodinium</taxon>
    </lineage>
</organism>
<accession>A0A812PU75</accession>
<dbReference type="Proteomes" id="UP000601435">
    <property type="component" value="Unassembled WGS sequence"/>
</dbReference>
<name>A0A812PU75_9DINO</name>
<dbReference type="PANTHER" id="PTHR34009">
    <property type="entry name" value="PROTEIN STAR"/>
    <property type="match status" value="1"/>
</dbReference>
<dbReference type="GO" id="GO:0031902">
    <property type="term" value="C:late endosome membrane"/>
    <property type="evidence" value="ECO:0007669"/>
    <property type="project" value="TreeGrafter"/>
</dbReference>
<dbReference type="NCBIfam" id="TIGR01444">
    <property type="entry name" value="fkbM_fam"/>
    <property type="match status" value="1"/>
</dbReference>
<dbReference type="GO" id="GO:0005794">
    <property type="term" value="C:Golgi apparatus"/>
    <property type="evidence" value="ECO:0007669"/>
    <property type="project" value="TreeGrafter"/>
</dbReference>
<dbReference type="InterPro" id="IPR029063">
    <property type="entry name" value="SAM-dependent_MTases_sf"/>
</dbReference>
<proteinExistence type="predicted"/>
<evidence type="ECO:0000259" key="2">
    <source>
        <dbReference type="Pfam" id="PF05050"/>
    </source>
</evidence>
<keyword evidence="1" id="KW-0732">Signal</keyword>
<dbReference type="InterPro" id="IPR053202">
    <property type="entry name" value="EGF_Rcpt_Signaling_Reg"/>
</dbReference>
<keyword evidence="4" id="KW-1185">Reference proteome</keyword>
<protein>
    <submittedName>
        <fullName evidence="3">PRX protein</fullName>
    </submittedName>
</protein>
<dbReference type="GO" id="GO:0006888">
    <property type="term" value="P:endoplasmic reticulum to Golgi vesicle-mediated transport"/>
    <property type="evidence" value="ECO:0007669"/>
    <property type="project" value="TreeGrafter"/>
</dbReference>
<dbReference type="Gene3D" id="3.40.50.150">
    <property type="entry name" value="Vaccinia Virus protein VP39"/>
    <property type="match status" value="1"/>
</dbReference>
<dbReference type="GO" id="GO:0016197">
    <property type="term" value="P:endosomal transport"/>
    <property type="evidence" value="ECO:0007669"/>
    <property type="project" value="TreeGrafter"/>
</dbReference>
<feature type="domain" description="Methyltransferase FkbM" evidence="2">
    <location>
        <begin position="115"/>
        <end position="280"/>
    </location>
</feature>
<dbReference type="AlphaFoldDB" id="A0A812PU75"/>
<dbReference type="EMBL" id="CAJNJA010015865">
    <property type="protein sequence ID" value="CAE7369854.1"/>
    <property type="molecule type" value="Genomic_DNA"/>
</dbReference>
<gene>
    <name evidence="3" type="primary">PRX</name>
    <name evidence="3" type="ORF">SNEC2469_LOCUS9925</name>
</gene>
<dbReference type="InterPro" id="IPR006342">
    <property type="entry name" value="FkbM_mtfrase"/>
</dbReference>
<dbReference type="PANTHER" id="PTHR34009:SF2">
    <property type="entry name" value="PROTEIN STAR"/>
    <property type="match status" value="1"/>
</dbReference>
<dbReference type="GO" id="GO:0005886">
    <property type="term" value="C:plasma membrane"/>
    <property type="evidence" value="ECO:0007669"/>
    <property type="project" value="TreeGrafter"/>
</dbReference>
<feature type="signal peptide" evidence="1">
    <location>
        <begin position="1"/>
        <end position="21"/>
    </location>
</feature>
<reference evidence="3" key="1">
    <citation type="submission" date="2021-02" db="EMBL/GenBank/DDBJ databases">
        <authorList>
            <person name="Dougan E. K."/>
            <person name="Rhodes N."/>
            <person name="Thang M."/>
            <person name="Chan C."/>
        </authorList>
    </citation>
    <scope>NUCLEOTIDE SEQUENCE</scope>
</reference>